<sequence length="291" mass="31653">MTERLQEVTARIGNVKELGSIVDSMRSLAAVRVQQAHRAALAVETYAGTIQDALVCIAPLLPVDRNGQSSQEPGKTGVIAFCAEQGFAGLFSEHVLDALQEDEKEHLFLIGTRGNAIARSRGIKAEWTAPAVQNPGAVPALADSITKEIGRQVVAGALTHVSLIVCQSSEQEKASVIRQSLFPLDPALLRKTVMPGPLPLLNVAPQKLMTDLVADYIFSQLCLAALKSFGAENQARSERMTAAHHEIARQLRSLEQLQRTVRQEEITSEIIELVSGPTLAKLKRFNRHSRT</sequence>
<dbReference type="GO" id="GO:0045259">
    <property type="term" value="C:proton-transporting ATP synthase complex"/>
    <property type="evidence" value="ECO:0007669"/>
    <property type="project" value="UniProtKB-KW"/>
</dbReference>
<comment type="subcellular location">
    <subcellularLocation>
        <location evidence="2">Membrane</location>
        <topology evidence="2">Peripheral membrane protein</topology>
    </subcellularLocation>
</comment>
<evidence type="ECO:0000256" key="7">
    <source>
        <dbReference type="ARBA" id="ARBA00023136"/>
    </source>
</evidence>
<dbReference type="RefSeq" id="WP_041112339.1">
    <property type="nucleotide sequence ID" value="NZ_CP004373.1"/>
</dbReference>
<keyword evidence="6" id="KW-0406">Ion transport</keyword>
<evidence type="ECO:0000256" key="1">
    <source>
        <dbReference type="ARBA" id="ARBA00003456"/>
    </source>
</evidence>
<comment type="function">
    <text evidence="1">Produces ATP from ADP in the presence of a proton gradient across the membrane. The gamma chain is believed to be important in regulating ATPase activity and the flow of protons through the CF(0) complex.</text>
</comment>
<dbReference type="InterPro" id="IPR000131">
    <property type="entry name" value="ATP_synth_F1_gsu"/>
</dbReference>
<dbReference type="Gene3D" id="3.40.1380.10">
    <property type="match status" value="1"/>
</dbReference>
<keyword evidence="9" id="KW-0066">ATP synthesis</keyword>
<evidence type="ECO:0000256" key="5">
    <source>
        <dbReference type="ARBA" id="ARBA00022781"/>
    </source>
</evidence>
<dbReference type="GeneID" id="56906517"/>
<dbReference type="EC" id="3.6.3.14" evidence="10"/>
<accession>A0A067Z7B7</accession>
<protein>
    <submittedName>
        <fullName evidence="10">Putative ATP synthase subunit gamma</fullName>
        <ecNumber evidence="10">3.6.3.14</ecNumber>
    </submittedName>
</protein>
<evidence type="ECO:0000256" key="3">
    <source>
        <dbReference type="ARBA" id="ARBA00007681"/>
    </source>
</evidence>
<keyword evidence="4" id="KW-0813">Transport</keyword>
<dbReference type="SUPFAM" id="SSF52943">
    <property type="entry name" value="ATP synthase (F1-ATPase), gamma subunit"/>
    <property type="match status" value="1"/>
</dbReference>
<evidence type="ECO:0000256" key="4">
    <source>
        <dbReference type="ARBA" id="ARBA00022448"/>
    </source>
</evidence>
<organism evidence="10 11">
    <name type="scientific">Gluconobacter oxydans DSM 3504</name>
    <dbReference type="NCBI Taxonomy" id="1288313"/>
    <lineage>
        <taxon>Bacteria</taxon>
        <taxon>Pseudomonadati</taxon>
        <taxon>Pseudomonadota</taxon>
        <taxon>Alphaproteobacteria</taxon>
        <taxon>Acetobacterales</taxon>
        <taxon>Acetobacteraceae</taxon>
        <taxon>Gluconobacter</taxon>
    </lineage>
</organism>
<keyword evidence="7" id="KW-0472">Membrane</keyword>
<dbReference type="Pfam" id="PF00231">
    <property type="entry name" value="ATP-synt"/>
    <property type="match status" value="1"/>
</dbReference>
<comment type="similarity">
    <text evidence="3">Belongs to the ATPase gamma chain family.</text>
</comment>
<evidence type="ECO:0000256" key="8">
    <source>
        <dbReference type="ARBA" id="ARBA00023196"/>
    </source>
</evidence>
<evidence type="ECO:0000313" key="10">
    <source>
        <dbReference type="EMBL" id="AHK72162.1"/>
    </source>
</evidence>
<keyword evidence="8" id="KW-0139">CF(1)</keyword>
<dbReference type="GO" id="GO:0016787">
    <property type="term" value="F:hydrolase activity"/>
    <property type="evidence" value="ECO:0007669"/>
    <property type="project" value="UniProtKB-KW"/>
</dbReference>
<dbReference type="AlphaFoldDB" id="A0A067Z7B7"/>
<dbReference type="HOGENOM" id="CLU_050669_1_1_5"/>
<gene>
    <name evidence="10" type="ORF">GLS_c22910</name>
</gene>
<name>A0A067Z7B7_GLUOY</name>
<proteinExistence type="inferred from homology"/>
<evidence type="ECO:0000313" key="11">
    <source>
        <dbReference type="Proteomes" id="UP000031656"/>
    </source>
</evidence>
<keyword evidence="5" id="KW-0375">Hydrogen ion transport</keyword>
<dbReference type="InterPro" id="IPR035968">
    <property type="entry name" value="ATP_synth_F1_ATPase_gsu"/>
</dbReference>
<evidence type="ECO:0000256" key="6">
    <source>
        <dbReference type="ARBA" id="ARBA00023065"/>
    </source>
</evidence>
<evidence type="ECO:0000256" key="9">
    <source>
        <dbReference type="ARBA" id="ARBA00023310"/>
    </source>
</evidence>
<dbReference type="EMBL" id="CP004373">
    <property type="protein sequence ID" value="AHK72162.1"/>
    <property type="molecule type" value="Genomic_DNA"/>
</dbReference>
<keyword evidence="10" id="KW-0378">Hydrolase</keyword>
<dbReference type="KEGG" id="goy:GLS_c22910"/>
<evidence type="ECO:0000256" key="2">
    <source>
        <dbReference type="ARBA" id="ARBA00004170"/>
    </source>
</evidence>
<reference evidence="10 11" key="1">
    <citation type="journal article" date="2015" name="Appl. Microbiol. Biotechnol.">
        <title>The consequence of an additional NADH dehydrogenase paralog on the growth of Gluconobacter oxydans DSM3504.</title>
        <authorList>
            <person name="Kostner D."/>
            <person name="Luchterhand B."/>
            <person name="Junker A."/>
            <person name="Volland S."/>
            <person name="Daniel R."/>
            <person name="Buchs J."/>
            <person name="Liebl W."/>
            <person name="Ehrenreich A."/>
        </authorList>
    </citation>
    <scope>NUCLEOTIDE SEQUENCE [LARGE SCALE GENOMIC DNA]</scope>
    <source>
        <strain evidence="10">DSM 3504</strain>
    </source>
</reference>
<dbReference type="GO" id="GO:0046933">
    <property type="term" value="F:proton-transporting ATP synthase activity, rotational mechanism"/>
    <property type="evidence" value="ECO:0007669"/>
    <property type="project" value="InterPro"/>
</dbReference>
<dbReference type="Gene3D" id="1.10.287.80">
    <property type="entry name" value="ATP synthase, gamma subunit, helix hairpin domain"/>
    <property type="match status" value="1"/>
</dbReference>
<dbReference type="Proteomes" id="UP000031656">
    <property type="component" value="Chromosome"/>
</dbReference>